<sequence>MVIKTHLRPPRVLAKGYGWADHRLLRDGHLRLCTTPALALYLFLVLAADGDGLSFYGDRLTCHLLGLSHAELEEARNNLLGNGLIAWDSPLYQVLDVPRQPGKGDWA</sequence>
<dbReference type="RefSeq" id="WP_307262107.1">
    <property type="nucleotide sequence ID" value="NZ_JAUSVL010000001.1"/>
</dbReference>
<keyword evidence="2" id="KW-1185">Reference proteome</keyword>
<dbReference type="EMBL" id="JAUSVL010000001">
    <property type="protein sequence ID" value="MDQ0290526.1"/>
    <property type="molecule type" value="Genomic_DNA"/>
</dbReference>
<accession>A0AAE3VHT4</accession>
<evidence type="ECO:0000313" key="2">
    <source>
        <dbReference type="Proteomes" id="UP001238163"/>
    </source>
</evidence>
<proteinExistence type="predicted"/>
<comment type="caution">
    <text evidence="1">The sequence shown here is derived from an EMBL/GenBank/DDBJ whole genome shotgun (WGS) entry which is preliminary data.</text>
</comment>
<dbReference type="AlphaFoldDB" id="A0AAE3VHT4"/>
<protein>
    <submittedName>
        <fullName evidence="1">Uncharacterized protein</fullName>
    </submittedName>
</protein>
<evidence type="ECO:0000313" key="1">
    <source>
        <dbReference type="EMBL" id="MDQ0290526.1"/>
    </source>
</evidence>
<gene>
    <name evidence="1" type="ORF">J3R75_002633</name>
</gene>
<dbReference type="Proteomes" id="UP001238163">
    <property type="component" value="Unassembled WGS sequence"/>
</dbReference>
<organism evidence="1 2">
    <name type="scientific">Oligosphaera ethanolica</name>
    <dbReference type="NCBI Taxonomy" id="760260"/>
    <lineage>
        <taxon>Bacteria</taxon>
        <taxon>Pseudomonadati</taxon>
        <taxon>Lentisphaerota</taxon>
        <taxon>Oligosphaeria</taxon>
        <taxon>Oligosphaerales</taxon>
        <taxon>Oligosphaeraceae</taxon>
        <taxon>Oligosphaera</taxon>
    </lineage>
</organism>
<reference evidence="1" key="1">
    <citation type="submission" date="2023-07" db="EMBL/GenBank/DDBJ databases">
        <title>Genomic Encyclopedia of Type Strains, Phase IV (KMG-IV): sequencing the most valuable type-strain genomes for metagenomic binning, comparative biology and taxonomic classification.</title>
        <authorList>
            <person name="Goeker M."/>
        </authorList>
    </citation>
    <scope>NUCLEOTIDE SEQUENCE</scope>
    <source>
        <strain evidence="1">DSM 24202</strain>
    </source>
</reference>
<name>A0AAE3VHT4_9BACT</name>